<reference evidence="13" key="1">
    <citation type="journal article" date="2014" name="Int. J. Syst. Evol. Microbiol.">
        <title>Complete genome sequence of Corynebacterium casei LMG S-19264T (=DSM 44701T), isolated from a smear-ripened cheese.</title>
        <authorList>
            <consortium name="US DOE Joint Genome Institute (JGI-PGF)"/>
            <person name="Walter F."/>
            <person name="Albersmeier A."/>
            <person name="Kalinowski J."/>
            <person name="Ruckert C."/>
        </authorList>
    </citation>
    <scope>NUCLEOTIDE SEQUENCE</scope>
    <source>
        <strain evidence="13">JCM 11219</strain>
    </source>
</reference>
<protein>
    <submittedName>
        <fullName evidence="13">ATP-dependent helicase</fullName>
    </submittedName>
</protein>
<gene>
    <name evidence="13" type="ORF">GCM10007112_10180</name>
    <name evidence="12" type="ORF">Vsou_15000</name>
</gene>
<dbReference type="Pfam" id="PF00271">
    <property type="entry name" value="Helicase_C"/>
    <property type="match status" value="1"/>
</dbReference>
<dbReference type="PROSITE" id="PS51192">
    <property type="entry name" value="HELICASE_ATP_BIND_1"/>
    <property type="match status" value="1"/>
</dbReference>
<reference evidence="12" key="4">
    <citation type="journal article" date="2023" name="Microbiol. Resour. Announc.">
        <title>Complete Genome Sequence of Vulcanisaeta souniana Strain IC-059, a Hyperthermophilic Archaeon Isolated from Hot Spring Water in Japan.</title>
        <authorList>
            <person name="Kato S."/>
            <person name="Itoh T."/>
            <person name="Wu L."/>
            <person name="Ma J."/>
            <person name="Ohkuma M."/>
        </authorList>
    </citation>
    <scope>NUCLEOTIDE SEQUENCE</scope>
    <source>
        <strain evidence="12">JCM 11219</strain>
    </source>
</reference>
<evidence type="ECO:0000259" key="10">
    <source>
        <dbReference type="PROSITE" id="PS51192"/>
    </source>
</evidence>
<dbReference type="SMART" id="SM00490">
    <property type="entry name" value="HELICc"/>
    <property type="match status" value="1"/>
</dbReference>
<evidence type="ECO:0000256" key="7">
    <source>
        <dbReference type="ARBA" id="ARBA00023204"/>
    </source>
</evidence>
<evidence type="ECO:0000313" key="13">
    <source>
        <dbReference type="EMBL" id="GGI75356.1"/>
    </source>
</evidence>
<accession>A0A830E649</accession>
<dbReference type="AlphaFoldDB" id="A0A830E649"/>
<dbReference type="InterPro" id="IPR027417">
    <property type="entry name" value="P-loop_NTPase"/>
</dbReference>
<dbReference type="InterPro" id="IPR017170">
    <property type="entry name" value="Lhr-like"/>
</dbReference>
<keyword evidence="7" id="KW-0234">DNA repair</keyword>
<dbReference type="InterPro" id="IPR001650">
    <property type="entry name" value="Helicase_C-like"/>
</dbReference>
<evidence type="ECO:0000313" key="15">
    <source>
        <dbReference type="Proteomes" id="UP001060771"/>
    </source>
</evidence>
<reference evidence="15" key="3">
    <citation type="submission" date="2022-09" db="EMBL/GenBank/DDBJ databases">
        <title>Complete genome sequence of Vulcanisaeta souniana.</title>
        <authorList>
            <person name="Kato S."/>
            <person name="Itoh T."/>
            <person name="Ohkuma M."/>
        </authorList>
    </citation>
    <scope>NUCLEOTIDE SEQUENCE [LARGE SCALE GENOMIC DNA]</scope>
    <source>
        <strain evidence="15">JCM 11219</strain>
    </source>
</reference>
<dbReference type="GO" id="GO:0016887">
    <property type="term" value="F:ATP hydrolysis activity"/>
    <property type="evidence" value="ECO:0007669"/>
    <property type="project" value="TreeGrafter"/>
</dbReference>
<dbReference type="Pfam" id="PF08494">
    <property type="entry name" value="DEAD_assoc"/>
    <property type="match status" value="1"/>
</dbReference>
<evidence type="ECO:0000256" key="6">
    <source>
        <dbReference type="ARBA" id="ARBA00023125"/>
    </source>
</evidence>
<keyword evidence="15" id="KW-1185">Reference proteome</keyword>
<proteinExistence type="inferred from homology"/>
<dbReference type="EMBL" id="BMNM01000003">
    <property type="protein sequence ID" value="GGI75356.1"/>
    <property type="molecule type" value="Genomic_DNA"/>
</dbReference>
<keyword evidence="1" id="KW-0547">Nucleotide-binding</keyword>
<name>A0A830E649_9CREN</name>
<dbReference type="GO" id="GO:0004386">
    <property type="term" value="F:helicase activity"/>
    <property type="evidence" value="ECO:0007669"/>
    <property type="project" value="UniProtKB-KW"/>
</dbReference>
<feature type="domain" description="Helicase ATP-binding" evidence="10">
    <location>
        <begin position="33"/>
        <end position="210"/>
    </location>
</feature>
<evidence type="ECO:0000259" key="11">
    <source>
        <dbReference type="PROSITE" id="PS51194"/>
    </source>
</evidence>
<dbReference type="InterPro" id="IPR052511">
    <property type="entry name" value="ATP-dep_Helicase"/>
</dbReference>
<evidence type="ECO:0000313" key="12">
    <source>
        <dbReference type="EMBL" id="BDR92407.1"/>
    </source>
</evidence>
<dbReference type="InterPro" id="IPR011545">
    <property type="entry name" value="DEAD/DEAH_box_helicase_dom"/>
</dbReference>
<dbReference type="PROSITE" id="PS51194">
    <property type="entry name" value="HELICASE_CTER"/>
    <property type="match status" value="1"/>
</dbReference>
<dbReference type="OrthoDB" id="372104at2157"/>
<dbReference type="GO" id="GO:0005524">
    <property type="term" value="F:ATP binding"/>
    <property type="evidence" value="ECO:0007669"/>
    <property type="project" value="UniProtKB-KW"/>
</dbReference>
<comment type="similarity">
    <text evidence="9">Belongs to the Lhr helicase family. Lhr-Core subfamily.</text>
</comment>
<dbReference type="Pfam" id="PF19306">
    <property type="entry name" value="WHD_Lhr"/>
    <property type="match status" value="1"/>
</dbReference>
<dbReference type="Pfam" id="PF00270">
    <property type="entry name" value="DEAD"/>
    <property type="match status" value="1"/>
</dbReference>
<evidence type="ECO:0000256" key="9">
    <source>
        <dbReference type="ARBA" id="ARBA00093467"/>
    </source>
</evidence>
<sequence>MNSFWRRYLNPRLVGILGEFGYLEPTPIQVEAIPRVLSGVHVLITAPTGSGKTEAAIFPIMSKILSEGLTSGVAVIYITPARALNRDVNIRLREIASRLGITTAVRHGDTPESERRRQVREPPLILITTPETLQVILTMRNMRRALRNVKWVVIDELHELMNDERGAQLSIALERLVNITGEYQRIGLSATIGNTELASQFLAGIGRPVEVVSADVSREVEISVEYPETTEEDVGLAEELNTLPETAARLRRITEIINNHRTTLVFTNTREEAELLGHRLGRVLGDNAVGVYHGSLDREEREELEEGLRNGRIRAVVTTSSLELGIDIGHIDAVIQYSSPRQVTKLIQRVGRSGHRLGRRAVGYVITRDTDDYLESLVIARRALNNELEREVEYHKKALDVLHHQIAGIVIETKIEGRALTINEILNTVRKAHPYRELTPEELLEVLKFMESSRFIRINEDGTITPRRGLHRYYFENISMIPDQKHYRARDMVTNRVIGELDEEFVETTETGTQVILAGRPWRIISTDHEKGEVVLEPLNQVLNAVPTWVGEEIPVPTEVAQETCQLRQELISAVNNGQETTGIFINYPANQTPTDVIEELGQQAKTEVTKFTDTVTIEWRGRDAVIHACLGTKGNQALAIYLARYISQRYRVVATYVTDPYRVLITTPISIPPQAITEALNQSPDYVEEELREAVRGTRLYKYRFIHVARRFGILPKESVDVNIERLAAALRDTVVDKEITREILTEKINPTPLRQLINSIKKGKTTIRIIKAEQYTPIAQHIINQASKIDAAVQGIPTTTILQLLKKRIEEREVTLLCLNCGWHTTMKVKYIPEQVKCPRCRMRQIAVLKYGENPAKTYEITRKARRNQRLTREEQEKWQELTQTALAVLQYGKKAIIALAAHGVGPTTAIRKVLPKAKTEQELYQQILEAERQYQKTKPFWNE</sequence>
<evidence type="ECO:0000256" key="3">
    <source>
        <dbReference type="ARBA" id="ARBA00022801"/>
    </source>
</evidence>
<organism evidence="13 14">
    <name type="scientific">Vulcanisaeta souniana JCM 11219</name>
    <dbReference type="NCBI Taxonomy" id="1293586"/>
    <lineage>
        <taxon>Archaea</taxon>
        <taxon>Thermoproteota</taxon>
        <taxon>Thermoprotei</taxon>
        <taxon>Thermoproteales</taxon>
        <taxon>Thermoproteaceae</taxon>
        <taxon>Vulcanisaeta</taxon>
    </lineage>
</organism>
<keyword evidence="8" id="KW-0413">Isomerase</keyword>
<dbReference type="EMBL" id="AP026830">
    <property type="protein sequence ID" value="BDR92407.1"/>
    <property type="molecule type" value="Genomic_DNA"/>
</dbReference>
<dbReference type="Proteomes" id="UP000657075">
    <property type="component" value="Unassembled WGS sequence"/>
</dbReference>
<dbReference type="SMART" id="SM00487">
    <property type="entry name" value="DEXDc"/>
    <property type="match status" value="1"/>
</dbReference>
<dbReference type="GO" id="GO:0140097">
    <property type="term" value="F:catalytic activity, acting on DNA"/>
    <property type="evidence" value="ECO:0007669"/>
    <property type="project" value="UniProtKB-ARBA"/>
</dbReference>
<reference evidence="13" key="2">
    <citation type="submission" date="2020-09" db="EMBL/GenBank/DDBJ databases">
        <authorList>
            <person name="Sun Q."/>
            <person name="Ohkuma M."/>
        </authorList>
    </citation>
    <scope>NUCLEOTIDE SEQUENCE</scope>
    <source>
        <strain evidence="13">JCM 11219</strain>
    </source>
</reference>
<evidence type="ECO:0000256" key="1">
    <source>
        <dbReference type="ARBA" id="ARBA00022741"/>
    </source>
</evidence>
<dbReference type="PIRSF" id="PIRSF037307">
    <property type="entry name" value="Lhr-like_helic_prd"/>
    <property type="match status" value="1"/>
</dbReference>
<dbReference type="GeneID" id="76207052"/>
<dbReference type="Gene3D" id="3.40.50.300">
    <property type="entry name" value="P-loop containing nucleotide triphosphate hydrolases"/>
    <property type="match status" value="2"/>
</dbReference>
<dbReference type="PANTHER" id="PTHR47962:SF5">
    <property type="entry name" value="ATP-DEPENDENT HELICASE LHR-RELATED"/>
    <property type="match status" value="1"/>
</dbReference>
<keyword evidence="3" id="KW-0378">Hydrolase</keyword>
<dbReference type="PANTHER" id="PTHR47962">
    <property type="entry name" value="ATP-DEPENDENT HELICASE LHR-RELATED-RELATED"/>
    <property type="match status" value="1"/>
</dbReference>
<evidence type="ECO:0000256" key="4">
    <source>
        <dbReference type="ARBA" id="ARBA00022806"/>
    </source>
</evidence>
<dbReference type="GO" id="GO:0003677">
    <property type="term" value="F:DNA binding"/>
    <property type="evidence" value="ECO:0007669"/>
    <property type="project" value="UniProtKB-KW"/>
</dbReference>
<evidence type="ECO:0000313" key="14">
    <source>
        <dbReference type="Proteomes" id="UP000657075"/>
    </source>
</evidence>
<keyword evidence="4 13" id="KW-0347">Helicase</keyword>
<evidence type="ECO:0000256" key="2">
    <source>
        <dbReference type="ARBA" id="ARBA00022763"/>
    </source>
</evidence>
<dbReference type="SMART" id="SM00382">
    <property type="entry name" value="AAA"/>
    <property type="match status" value="1"/>
</dbReference>
<dbReference type="GO" id="GO:0006281">
    <property type="term" value="P:DNA repair"/>
    <property type="evidence" value="ECO:0007669"/>
    <property type="project" value="UniProtKB-KW"/>
</dbReference>
<dbReference type="InterPro" id="IPR003593">
    <property type="entry name" value="AAA+_ATPase"/>
</dbReference>
<dbReference type="Proteomes" id="UP001060771">
    <property type="component" value="Chromosome"/>
</dbReference>
<feature type="domain" description="Helicase C-terminal" evidence="11">
    <location>
        <begin position="252"/>
        <end position="400"/>
    </location>
</feature>
<dbReference type="SUPFAM" id="SSF52540">
    <property type="entry name" value="P-loop containing nucleoside triphosphate hydrolases"/>
    <property type="match status" value="1"/>
</dbReference>
<keyword evidence="6" id="KW-0238">DNA-binding</keyword>
<dbReference type="RefSeq" id="WP_188602964.1">
    <property type="nucleotide sequence ID" value="NZ_AP026830.1"/>
</dbReference>
<dbReference type="InterPro" id="IPR013701">
    <property type="entry name" value="Lhr-like_DEAD/DEAH_assoc"/>
</dbReference>
<dbReference type="InterPro" id="IPR014001">
    <property type="entry name" value="Helicase_ATP-bd"/>
</dbReference>
<evidence type="ECO:0000256" key="5">
    <source>
        <dbReference type="ARBA" id="ARBA00022840"/>
    </source>
</evidence>
<keyword evidence="2" id="KW-0227">DNA damage</keyword>
<evidence type="ECO:0000256" key="8">
    <source>
        <dbReference type="ARBA" id="ARBA00023235"/>
    </source>
</evidence>
<dbReference type="InterPro" id="IPR045628">
    <property type="entry name" value="Lhr_WH_dom"/>
</dbReference>
<keyword evidence="5" id="KW-0067">ATP-binding</keyword>